<protein>
    <submittedName>
        <fullName evidence="1">Uncharacterized protein</fullName>
    </submittedName>
</protein>
<evidence type="ECO:0000313" key="2">
    <source>
        <dbReference type="Proteomes" id="UP001279734"/>
    </source>
</evidence>
<dbReference type="EMBL" id="BSYO01000021">
    <property type="protein sequence ID" value="GMH20075.1"/>
    <property type="molecule type" value="Genomic_DNA"/>
</dbReference>
<gene>
    <name evidence="1" type="ORF">Nepgr_021916</name>
</gene>
<name>A0AAD3SYA6_NEPGR</name>
<organism evidence="1 2">
    <name type="scientific">Nepenthes gracilis</name>
    <name type="common">Slender pitcher plant</name>
    <dbReference type="NCBI Taxonomy" id="150966"/>
    <lineage>
        <taxon>Eukaryota</taxon>
        <taxon>Viridiplantae</taxon>
        <taxon>Streptophyta</taxon>
        <taxon>Embryophyta</taxon>
        <taxon>Tracheophyta</taxon>
        <taxon>Spermatophyta</taxon>
        <taxon>Magnoliopsida</taxon>
        <taxon>eudicotyledons</taxon>
        <taxon>Gunneridae</taxon>
        <taxon>Pentapetalae</taxon>
        <taxon>Caryophyllales</taxon>
        <taxon>Nepenthaceae</taxon>
        <taxon>Nepenthes</taxon>
    </lineage>
</organism>
<proteinExistence type="predicted"/>
<accession>A0AAD3SYA6</accession>
<dbReference type="AlphaFoldDB" id="A0AAD3SYA6"/>
<reference evidence="1" key="1">
    <citation type="submission" date="2023-05" db="EMBL/GenBank/DDBJ databases">
        <title>Nepenthes gracilis genome sequencing.</title>
        <authorList>
            <person name="Fukushima K."/>
        </authorList>
    </citation>
    <scope>NUCLEOTIDE SEQUENCE</scope>
    <source>
        <strain evidence="1">SING2019-196</strain>
    </source>
</reference>
<sequence length="137" mass="15207">MPTFISIDRRMLLTYQRVLMERNLCGPSPLGTKVPLADRVFTHASGGESGDEFHKKLVADDRADSFHLKMGSKSWGAGSLLRFHAKFGIFLKKHKFYQASENCSPSALHCTSTPTVKMQLRAYCSQLGMKGSLLIIG</sequence>
<dbReference type="Proteomes" id="UP001279734">
    <property type="component" value="Unassembled WGS sequence"/>
</dbReference>
<evidence type="ECO:0000313" key="1">
    <source>
        <dbReference type="EMBL" id="GMH20075.1"/>
    </source>
</evidence>
<comment type="caution">
    <text evidence="1">The sequence shown here is derived from an EMBL/GenBank/DDBJ whole genome shotgun (WGS) entry which is preliminary data.</text>
</comment>
<keyword evidence="2" id="KW-1185">Reference proteome</keyword>